<dbReference type="InterPro" id="IPR044859">
    <property type="entry name" value="Allene_oxi_cyc_Dirigent"/>
</dbReference>
<comment type="caution">
    <text evidence="2">The sequence shown here is derived from an EMBL/GenBank/DDBJ whole genome shotgun (WGS) entry which is preliminary data.</text>
</comment>
<accession>A0AAD8Y2H9</accession>
<feature type="signal peptide" evidence="1">
    <location>
        <begin position="1"/>
        <end position="22"/>
    </location>
</feature>
<reference evidence="2" key="1">
    <citation type="submission" date="2023-06" db="EMBL/GenBank/DDBJ databases">
        <title>Survivors Of The Sea: Transcriptome response of Skeletonema marinoi to long-term dormancy.</title>
        <authorList>
            <person name="Pinder M.I.M."/>
            <person name="Kourtchenko O."/>
            <person name="Robertson E.K."/>
            <person name="Larsson T."/>
            <person name="Maumus F."/>
            <person name="Osuna-Cruz C.M."/>
            <person name="Vancaester E."/>
            <person name="Stenow R."/>
            <person name="Vandepoele K."/>
            <person name="Ploug H."/>
            <person name="Bruchert V."/>
            <person name="Godhe A."/>
            <person name="Topel M."/>
        </authorList>
    </citation>
    <scope>NUCLEOTIDE SEQUENCE</scope>
    <source>
        <strain evidence="2">R05AC</strain>
    </source>
</reference>
<dbReference type="Proteomes" id="UP001224775">
    <property type="component" value="Unassembled WGS sequence"/>
</dbReference>
<organism evidence="2 3">
    <name type="scientific">Skeletonema marinoi</name>
    <dbReference type="NCBI Taxonomy" id="267567"/>
    <lineage>
        <taxon>Eukaryota</taxon>
        <taxon>Sar</taxon>
        <taxon>Stramenopiles</taxon>
        <taxon>Ochrophyta</taxon>
        <taxon>Bacillariophyta</taxon>
        <taxon>Coscinodiscophyceae</taxon>
        <taxon>Thalassiosirophycidae</taxon>
        <taxon>Thalassiosirales</taxon>
        <taxon>Skeletonemataceae</taxon>
        <taxon>Skeletonema</taxon>
        <taxon>Skeletonema marinoi-dohrnii complex</taxon>
    </lineage>
</organism>
<gene>
    <name evidence="2" type="ORF">QTG54_010896</name>
</gene>
<feature type="chain" id="PRO_5042193592" evidence="1">
    <location>
        <begin position="23"/>
        <end position="193"/>
    </location>
</feature>
<dbReference type="EMBL" id="JATAAI010000021">
    <property type="protein sequence ID" value="KAK1738227.1"/>
    <property type="molecule type" value="Genomic_DNA"/>
</dbReference>
<keyword evidence="1" id="KW-0732">Signal</keyword>
<evidence type="ECO:0000256" key="1">
    <source>
        <dbReference type="SAM" id="SignalP"/>
    </source>
</evidence>
<dbReference type="Gene3D" id="2.40.480.10">
    <property type="entry name" value="Allene oxide cyclase-like"/>
    <property type="match status" value="1"/>
</dbReference>
<keyword evidence="3" id="KW-1185">Reference proteome</keyword>
<name>A0AAD8Y2H9_9STRA</name>
<sequence length="193" mass="20440">MNSCSSFSFFLVLLLIITITFAKLSEAACKGPGTYDHWIFFTTPLIAPNGSATDFASALPGTRWPYSGNFYDAPDATAAKALGYDTDLCTYLSADAPQMWQCTGTYIDSFGCSGYLTFSGFFNISAASGVFTVLGGTGDFVGAAGHITDVAKDEGWFLRTLVWKQVDSTAVATSTSTSVATVVTLSAIATWLI</sequence>
<evidence type="ECO:0000313" key="2">
    <source>
        <dbReference type="EMBL" id="KAK1738227.1"/>
    </source>
</evidence>
<proteinExistence type="predicted"/>
<evidence type="ECO:0000313" key="3">
    <source>
        <dbReference type="Proteomes" id="UP001224775"/>
    </source>
</evidence>
<dbReference type="AlphaFoldDB" id="A0AAD8Y2H9"/>
<protein>
    <submittedName>
        <fullName evidence="2">Uncharacterized protein</fullName>
    </submittedName>
</protein>